<evidence type="ECO:0000256" key="1">
    <source>
        <dbReference type="SAM" id="MobiDB-lite"/>
    </source>
</evidence>
<evidence type="ECO:0000313" key="2">
    <source>
        <dbReference type="EMBL" id="SEG54844.1"/>
    </source>
</evidence>
<organism evidence="2 3">
    <name type="scientific">Bryocella elongata</name>
    <dbReference type="NCBI Taxonomy" id="863522"/>
    <lineage>
        <taxon>Bacteria</taxon>
        <taxon>Pseudomonadati</taxon>
        <taxon>Acidobacteriota</taxon>
        <taxon>Terriglobia</taxon>
        <taxon>Terriglobales</taxon>
        <taxon>Acidobacteriaceae</taxon>
        <taxon>Bryocella</taxon>
    </lineage>
</organism>
<accession>A0A1H6B2S1</accession>
<dbReference type="OrthoDB" id="122830at2"/>
<keyword evidence="3" id="KW-1185">Reference proteome</keyword>
<dbReference type="Proteomes" id="UP000236728">
    <property type="component" value="Unassembled WGS sequence"/>
</dbReference>
<dbReference type="AlphaFoldDB" id="A0A1H6B2S1"/>
<sequence length="133" mass="14663">MANTSENKYYLKTVHEDIDLYDRKLAHLMKYETFATEADRNAAARKLNLKRELLVKTAKRLVADGMEFSEKDLPRSMRPAEPSPEEAAPVAAVEATVEAEKPAAAGNRSTRRNASAFPANALGWTLPSSEAKA</sequence>
<feature type="region of interest" description="Disordered" evidence="1">
    <location>
        <begin position="72"/>
        <end position="133"/>
    </location>
</feature>
<dbReference type="RefSeq" id="WP_103934310.1">
    <property type="nucleotide sequence ID" value="NZ_FNVA01000006.1"/>
</dbReference>
<feature type="compositionally biased region" description="Low complexity" evidence="1">
    <location>
        <begin position="85"/>
        <end position="96"/>
    </location>
</feature>
<reference evidence="2 3" key="1">
    <citation type="submission" date="2016-10" db="EMBL/GenBank/DDBJ databases">
        <authorList>
            <person name="de Groot N.N."/>
        </authorList>
    </citation>
    <scope>NUCLEOTIDE SEQUENCE [LARGE SCALE GENOMIC DNA]</scope>
    <source>
        <strain evidence="2 3">DSM 22489</strain>
    </source>
</reference>
<proteinExistence type="predicted"/>
<protein>
    <submittedName>
        <fullName evidence="2">Uncharacterized protein</fullName>
    </submittedName>
</protein>
<evidence type="ECO:0000313" key="3">
    <source>
        <dbReference type="Proteomes" id="UP000236728"/>
    </source>
</evidence>
<gene>
    <name evidence="2" type="ORF">SAMN05421819_3448</name>
</gene>
<name>A0A1H6B2S1_9BACT</name>
<dbReference type="EMBL" id="FNVA01000006">
    <property type="protein sequence ID" value="SEG54844.1"/>
    <property type="molecule type" value="Genomic_DNA"/>
</dbReference>